<feature type="region of interest" description="Disordered" evidence="1">
    <location>
        <begin position="1"/>
        <end position="81"/>
    </location>
</feature>
<gene>
    <name evidence="2" type="ORF">EV421DRAFT_1106375</name>
</gene>
<feature type="compositionally biased region" description="Polar residues" evidence="1">
    <location>
        <begin position="21"/>
        <end position="51"/>
    </location>
</feature>
<name>A0AA39MK87_9AGAR</name>
<evidence type="ECO:0000313" key="3">
    <source>
        <dbReference type="Proteomes" id="UP001175226"/>
    </source>
</evidence>
<accession>A0AA39MK87</accession>
<dbReference type="AlphaFoldDB" id="A0AA39MK87"/>
<feature type="compositionally biased region" description="Basic and acidic residues" evidence="1">
    <location>
        <begin position="52"/>
        <end position="69"/>
    </location>
</feature>
<proteinExistence type="predicted"/>
<reference evidence="2" key="1">
    <citation type="submission" date="2023-06" db="EMBL/GenBank/DDBJ databases">
        <authorList>
            <consortium name="Lawrence Berkeley National Laboratory"/>
            <person name="Ahrendt S."/>
            <person name="Sahu N."/>
            <person name="Indic B."/>
            <person name="Wong-Bajracharya J."/>
            <person name="Merenyi Z."/>
            <person name="Ke H.-M."/>
            <person name="Monk M."/>
            <person name="Kocsube S."/>
            <person name="Drula E."/>
            <person name="Lipzen A."/>
            <person name="Balint B."/>
            <person name="Henrissat B."/>
            <person name="Andreopoulos B."/>
            <person name="Martin F.M."/>
            <person name="Harder C.B."/>
            <person name="Rigling D."/>
            <person name="Ford K.L."/>
            <person name="Foster G.D."/>
            <person name="Pangilinan J."/>
            <person name="Papanicolaou A."/>
            <person name="Barry K."/>
            <person name="LaButti K."/>
            <person name="Viragh M."/>
            <person name="Koriabine M."/>
            <person name="Yan M."/>
            <person name="Riley R."/>
            <person name="Champramary S."/>
            <person name="Plett K.L."/>
            <person name="Tsai I.J."/>
            <person name="Slot J."/>
            <person name="Sipos G."/>
            <person name="Plett J."/>
            <person name="Nagy L.G."/>
            <person name="Grigoriev I.V."/>
        </authorList>
    </citation>
    <scope>NUCLEOTIDE SEQUENCE</scope>
    <source>
        <strain evidence="2">FPL87.14</strain>
    </source>
</reference>
<sequence length="394" mass="45007">MGHTASVIDRDNRSLTIGEATPSTVDRPSTADSLSSRLDSYRQPQRTSQSQLRDDSKKVEADVEREQNPQRKKYWSQTSGPDKSEREQIWVCAKGRLGYRRKEESESWPSYTDAVLHPLQENLRKESDDVVLSVLSMPYDEYKYLLYLAYPWLQEVEKTSESKPQGAPGMRTWSLKGPAFDQPCRKCEQAGIRCEAKSIDSPVYEPGGRKEIRGLRCKLCIASKNLNCNAWMRCWIGTRPVRGRPRVIVRQNEKARVIDAAIGLGKRKRPEFDSESEDDETRSEQSVAENDDEPVQRLRSGFVDFVRQLQSRITALEQETDLLKQENAHLVQSVISLRVGNSALQNRAEPAVQQAEEGAAMSRKSKDDNTRHKKNRRQADGVLNAETWRRNRGN</sequence>
<protein>
    <submittedName>
        <fullName evidence="2">Uncharacterized protein</fullName>
    </submittedName>
</protein>
<comment type="caution">
    <text evidence="2">The sequence shown here is derived from an EMBL/GenBank/DDBJ whole genome shotgun (WGS) entry which is preliminary data.</text>
</comment>
<feature type="region of interest" description="Disordered" evidence="1">
    <location>
        <begin position="268"/>
        <end position="294"/>
    </location>
</feature>
<evidence type="ECO:0000313" key="2">
    <source>
        <dbReference type="EMBL" id="KAK0436774.1"/>
    </source>
</evidence>
<evidence type="ECO:0000256" key="1">
    <source>
        <dbReference type="SAM" id="MobiDB-lite"/>
    </source>
</evidence>
<dbReference type="Proteomes" id="UP001175226">
    <property type="component" value="Unassembled WGS sequence"/>
</dbReference>
<organism evidence="2 3">
    <name type="scientific">Armillaria borealis</name>
    <dbReference type="NCBI Taxonomy" id="47425"/>
    <lineage>
        <taxon>Eukaryota</taxon>
        <taxon>Fungi</taxon>
        <taxon>Dikarya</taxon>
        <taxon>Basidiomycota</taxon>
        <taxon>Agaricomycotina</taxon>
        <taxon>Agaricomycetes</taxon>
        <taxon>Agaricomycetidae</taxon>
        <taxon>Agaricales</taxon>
        <taxon>Marasmiineae</taxon>
        <taxon>Physalacriaceae</taxon>
        <taxon>Armillaria</taxon>
    </lineage>
</organism>
<dbReference type="EMBL" id="JAUEPT010000053">
    <property type="protein sequence ID" value="KAK0436774.1"/>
    <property type="molecule type" value="Genomic_DNA"/>
</dbReference>
<keyword evidence="3" id="KW-1185">Reference proteome</keyword>
<feature type="region of interest" description="Disordered" evidence="1">
    <location>
        <begin position="348"/>
        <end position="394"/>
    </location>
</feature>